<feature type="region of interest" description="Disordered" evidence="9">
    <location>
        <begin position="1297"/>
        <end position="1371"/>
    </location>
</feature>
<dbReference type="GO" id="GO:0006364">
    <property type="term" value="P:rRNA processing"/>
    <property type="evidence" value="ECO:0007669"/>
    <property type="project" value="UniProtKB-KW"/>
</dbReference>
<dbReference type="InterPro" id="IPR015943">
    <property type="entry name" value="WD40/YVTN_repeat-like_dom_sf"/>
</dbReference>
<comment type="subcellular location">
    <subcellularLocation>
        <location evidence="1">Nucleus</location>
        <location evidence="1">Nucleolus</location>
    </subcellularLocation>
</comment>
<dbReference type="Pfam" id="PF23869">
    <property type="entry name" value="Beta-prop_WDR75_1st"/>
    <property type="match status" value="1"/>
</dbReference>
<reference evidence="12 13" key="2">
    <citation type="submission" date="2017-02" db="EMBL/GenBank/DDBJ databases">
        <title>A genome survey and senescence transcriptome analysis in Lentinula edodes.</title>
        <authorList>
            <person name="Sakamoto Y."/>
            <person name="Nakade K."/>
            <person name="Sato S."/>
            <person name="Yoshida Y."/>
            <person name="Miyazaki K."/>
            <person name="Natsume S."/>
            <person name="Konno N."/>
        </authorList>
    </citation>
    <scope>NUCLEOTIDE SEQUENCE [LARGE SCALE GENOMIC DNA]</scope>
    <source>
        <strain evidence="12 13">NBRC 111202</strain>
    </source>
</reference>
<proteinExistence type="predicted"/>
<dbReference type="PROSITE" id="PS50082">
    <property type="entry name" value="WD_REPEATS_2"/>
    <property type="match status" value="2"/>
</dbReference>
<evidence type="ECO:0000259" key="10">
    <source>
        <dbReference type="Pfam" id="PF13649"/>
    </source>
</evidence>
<evidence type="ECO:0000256" key="8">
    <source>
        <dbReference type="PROSITE-ProRule" id="PRU00221"/>
    </source>
</evidence>
<keyword evidence="12" id="KW-0808">Transferase</keyword>
<evidence type="ECO:0000256" key="5">
    <source>
        <dbReference type="ARBA" id="ARBA00022737"/>
    </source>
</evidence>
<evidence type="ECO:0000256" key="6">
    <source>
        <dbReference type="ARBA" id="ARBA00023163"/>
    </source>
</evidence>
<keyword evidence="6" id="KW-0804">Transcription</keyword>
<feature type="compositionally biased region" description="Low complexity" evidence="9">
    <location>
        <begin position="1335"/>
        <end position="1347"/>
    </location>
</feature>
<dbReference type="Gene3D" id="2.130.10.10">
    <property type="entry name" value="YVTN repeat-like/Quinoprotein amine dehydrogenase"/>
    <property type="match status" value="3"/>
</dbReference>
<evidence type="ECO:0000313" key="13">
    <source>
        <dbReference type="Proteomes" id="UP000188533"/>
    </source>
</evidence>
<feature type="domain" description="WD repeat-containing protein 75 second beta-propeller" evidence="11">
    <location>
        <begin position="955"/>
        <end position="1117"/>
    </location>
</feature>
<dbReference type="SMART" id="SM00320">
    <property type="entry name" value="WD40"/>
    <property type="match status" value="5"/>
</dbReference>
<name>A0A1Q3DV71_LENED</name>
<dbReference type="STRING" id="5353.A0A1Q3DV71"/>
<reference evidence="12 13" key="1">
    <citation type="submission" date="2016-08" db="EMBL/GenBank/DDBJ databases">
        <authorList>
            <consortium name="Lentinula edodes genome sequencing consortium"/>
            <person name="Sakamoto Y."/>
            <person name="Nakade K."/>
            <person name="Sato S."/>
            <person name="Yoshida Y."/>
            <person name="Miyazaki K."/>
            <person name="Natsume S."/>
            <person name="Konno N."/>
        </authorList>
    </citation>
    <scope>NUCLEOTIDE SEQUENCE [LARGE SCALE GENOMIC DNA]</scope>
    <source>
        <strain evidence="12 13">NBRC 111202</strain>
    </source>
</reference>
<dbReference type="InterPro" id="IPR041698">
    <property type="entry name" value="Methyltransf_25"/>
</dbReference>
<dbReference type="CDD" id="cd02440">
    <property type="entry name" value="AdoMet_MTases"/>
    <property type="match status" value="1"/>
</dbReference>
<feature type="domain" description="Methyltransferase" evidence="10">
    <location>
        <begin position="95"/>
        <end position="189"/>
    </location>
</feature>
<dbReference type="PANTHER" id="PTHR44215:SF1">
    <property type="entry name" value="WD REPEAT-CONTAINING PROTEIN 75"/>
    <property type="match status" value="1"/>
</dbReference>
<dbReference type="Pfam" id="PF23769">
    <property type="entry name" value="Beta-prop_WDR75_2nd"/>
    <property type="match status" value="1"/>
</dbReference>
<evidence type="ECO:0000256" key="7">
    <source>
        <dbReference type="ARBA" id="ARBA00023242"/>
    </source>
</evidence>
<dbReference type="PANTHER" id="PTHR44215">
    <property type="entry name" value="WD REPEAT-CONTAINING PROTEIN 75"/>
    <property type="match status" value="1"/>
</dbReference>
<dbReference type="GO" id="GO:0003723">
    <property type="term" value="F:RNA binding"/>
    <property type="evidence" value="ECO:0007669"/>
    <property type="project" value="InterPro"/>
</dbReference>
<dbReference type="SUPFAM" id="SSF50978">
    <property type="entry name" value="WD40 repeat-like"/>
    <property type="match status" value="1"/>
</dbReference>
<dbReference type="SUPFAM" id="SSF53335">
    <property type="entry name" value="S-adenosyl-L-methionine-dependent methyltransferases"/>
    <property type="match status" value="1"/>
</dbReference>
<protein>
    <submittedName>
        <fullName evidence="12">S-adenosyl-L-methionine-dependent methyltransferase</fullName>
    </submittedName>
</protein>
<dbReference type="InterPro" id="IPR057644">
    <property type="entry name" value="Beta-prop_WDR75_2nd"/>
</dbReference>
<keyword evidence="3" id="KW-0698">rRNA processing</keyword>
<dbReference type="InterPro" id="IPR029063">
    <property type="entry name" value="SAM-dependent_MTases_sf"/>
</dbReference>
<feature type="compositionally biased region" description="Low complexity" evidence="9">
    <location>
        <begin position="1"/>
        <end position="22"/>
    </location>
</feature>
<feature type="compositionally biased region" description="Polar residues" evidence="9">
    <location>
        <begin position="1323"/>
        <end position="1332"/>
    </location>
</feature>
<feature type="region of interest" description="Disordered" evidence="9">
    <location>
        <begin position="337"/>
        <end position="361"/>
    </location>
</feature>
<dbReference type="InterPro" id="IPR053826">
    <property type="entry name" value="WDR75"/>
</dbReference>
<evidence type="ECO:0000256" key="1">
    <source>
        <dbReference type="ARBA" id="ARBA00004604"/>
    </source>
</evidence>
<feature type="repeat" description="WD" evidence="8">
    <location>
        <begin position="846"/>
        <end position="887"/>
    </location>
</feature>
<keyword evidence="5" id="KW-0677">Repeat</keyword>
<feature type="region of interest" description="Disordered" evidence="9">
    <location>
        <begin position="1"/>
        <end position="27"/>
    </location>
</feature>
<dbReference type="InterPro" id="IPR001680">
    <property type="entry name" value="WD40_rpt"/>
</dbReference>
<keyword evidence="7" id="KW-0539">Nucleus</keyword>
<evidence type="ECO:0000313" key="12">
    <source>
        <dbReference type="EMBL" id="GAV98839.1"/>
    </source>
</evidence>
<feature type="repeat" description="WD" evidence="8">
    <location>
        <begin position="644"/>
        <end position="686"/>
    </location>
</feature>
<dbReference type="GO" id="GO:0045943">
    <property type="term" value="P:positive regulation of transcription by RNA polymerase I"/>
    <property type="evidence" value="ECO:0007669"/>
    <property type="project" value="InterPro"/>
</dbReference>
<dbReference type="GO" id="GO:0032040">
    <property type="term" value="C:small-subunit processome"/>
    <property type="evidence" value="ECO:0007669"/>
    <property type="project" value="InterPro"/>
</dbReference>
<dbReference type="InterPro" id="IPR036322">
    <property type="entry name" value="WD40_repeat_dom_sf"/>
</dbReference>
<feature type="compositionally biased region" description="Basic residues" evidence="9">
    <location>
        <begin position="1361"/>
        <end position="1371"/>
    </location>
</feature>
<dbReference type="Pfam" id="PF13649">
    <property type="entry name" value="Methyltransf_25"/>
    <property type="match status" value="1"/>
</dbReference>
<dbReference type="SUPFAM" id="SSF69322">
    <property type="entry name" value="Tricorn protease domain 2"/>
    <property type="match status" value="1"/>
</dbReference>
<dbReference type="Proteomes" id="UP000188533">
    <property type="component" value="Unassembled WGS sequence"/>
</dbReference>
<gene>
    <name evidence="12" type="ORF">LENED_000248</name>
</gene>
<keyword evidence="12" id="KW-0489">Methyltransferase</keyword>
<organism evidence="12 13">
    <name type="scientific">Lentinula edodes</name>
    <name type="common">Shiitake mushroom</name>
    <name type="synonym">Lentinus edodes</name>
    <dbReference type="NCBI Taxonomy" id="5353"/>
    <lineage>
        <taxon>Eukaryota</taxon>
        <taxon>Fungi</taxon>
        <taxon>Dikarya</taxon>
        <taxon>Basidiomycota</taxon>
        <taxon>Agaricomycotina</taxon>
        <taxon>Agaricomycetes</taxon>
        <taxon>Agaricomycetidae</taxon>
        <taxon>Agaricales</taxon>
        <taxon>Marasmiineae</taxon>
        <taxon>Omphalotaceae</taxon>
        <taxon>Lentinula</taxon>
    </lineage>
</organism>
<dbReference type="Gene3D" id="3.40.50.150">
    <property type="entry name" value="Vaccinia Virus protein VP39"/>
    <property type="match status" value="1"/>
</dbReference>
<comment type="caution">
    <text evidence="12">The sequence shown here is derived from an EMBL/GenBank/DDBJ whole genome shotgun (WGS) entry which is preliminary data.</text>
</comment>
<dbReference type="GO" id="GO:0032259">
    <property type="term" value="P:methylation"/>
    <property type="evidence" value="ECO:0007669"/>
    <property type="project" value="UniProtKB-KW"/>
</dbReference>
<dbReference type="GO" id="GO:2000234">
    <property type="term" value="P:positive regulation of rRNA processing"/>
    <property type="evidence" value="ECO:0007669"/>
    <property type="project" value="TreeGrafter"/>
</dbReference>
<evidence type="ECO:0000259" key="11">
    <source>
        <dbReference type="Pfam" id="PF23769"/>
    </source>
</evidence>
<accession>A0A1Q3DV71</accession>
<dbReference type="GO" id="GO:0008168">
    <property type="term" value="F:methyltransferase activity"/>
    <property type="evidence" value="ECO:0007669"/>
    <property type="project" value="UniProtKB-KW"/>
</dbReference>
<dbReference type="PROSITE" id="PS50294">
    <property type="entry name" value="WD_REPEATS_REGION"/>
    <property type="match status" value="1"/>
</dbReference>
<evidence type="ECO:0000256" key="3">
    <source>
        <dbReference type="ARBA" id="ARBA00022552"/>
    </source>
</evidence>
<feature type="compositionally biased region" description="Low complexity" evidence="9">
    <location>
        <begin position="337"/>
        <end position="349"/>
    </location>
</feature>
<keyword evidence="2" id="KW-0690">Ribosome biogenesis</keyword>
<dbReference type="EMBL" id="BDGU01000005">
    <property type="protein sequence ID" value="GAV98839.1"/>
    <property type="molecule type" value="Genomic_DNA"/>
</dbReference>
<keyword evidence="4 8" id="KW-0853">WD repeat</keyword>
<evidence type="ECO:0000256" key="2">
    <source>
        <dbReference type="ARBA" id="ARBA00022517"/>
    </source>
</evidence>
<evidence type="ECO:0000256" key="4">
    <source>
        <dbReference type="ARBA" id="ARBA00022574"/>
    </source>
</evidence>
<keyword evidence="13" id="KW-1185">Reference proteome</keyword>
<evidence type="ECO:0000256" key="9">
    <source>
        <dbReference type="SAM" id="MobiDB-lite"/>
    </source>
</evidence>
<sequence length="1371" mass="152792">MQKTGSITSSPPRSSTNTSINTEGKRHTRLKETQFTYRYGQKLHSFEPEKAPYPVSYDKEILELEHLDGQLVKYLRQGSVSFIDFPEGERPQRCLDLGCGTGAWVIEAAKEWRTTEFVGFDLVDIQLKIFDPSLEERIQWVYGNFLTTKLPFEDDEFDHIHVQSISLGVPENKWDVLFDEICRVLRPGGSVEVIEDDIIFPSLPRWFTAPMRAKPRRSTSVHLPEGSVRGSISSSFESTPLTPNHDHALLESLHKSVFEHRFINMKPSALLPSYFTTYFRQVTLGPVLSFFSPPLPPLQPLSPQITTTYAVGPLGLELEQRASVISNSTFNTRPISVSFSSSTSGSSQGSRDKSHPSPPKLAEALSSAILSDSDDNYEDIPSPPPRELYALEANGLADKTTPKVPLVTNERLDSLNERSLAMHLFRAYNYVLGCQDALWEELKDRLRNRKEELEPFGWDDEEEFEEVHNRKKFERLLERYRSDMQSRVSLWCSLHELGWPQPAREPLSKAELIEEERMREGMREALLEARRTASFEDHRLPSPEKIKRSRKGSKEKGKSKEASGGQRKRSAGGKPSTATLNNHPVYEDDPPLDWISLTDAHPSQSPPIFTQDGSYYFVLVGSSVKIFATSTGQLVSTLSVPSSTTGVSSEITSVVLNPMNIFQIITSSLDGTIRIWDYLDATLIRTLDIAQPIHHICTHDKHQDFVFVTVSRPSKPTKKLAEDASSVLRISLKAAAASAQSAVQIPSDITPLGKIRFPTGLAISPSGNWLVATAGHKAYVANLLIIKSGFTKYVSPDRINCLAFHPVEDYFATGDVKGNIRLWYCLHDPTNVKVAGLEKKTQTASFHWHAHAVSSLAFTSNGAYLLSGGEESVLVIWQLHSGKKEFVPRLGAPIQTISITKTLHAGEEYLLGLNDATFVFVSASTLRISRSYSRIKLFPSDNSSSSNPRPRAGQESYLVTTGGDGAVKTWRLRSDREKSQEGEGFWIARSSFSFRNEAPSHVSWSPDGSLLAVTFGTRVSLYDALTNIHRTTFTSPECPHAYMSHFVGRGRFLAVQGKQELVVWDIVSRSVRWSYTSSYPIYNVVPHPENDSFAIFTSAAPGRSRIHSFSPSSSKPSKTTYLPFTLLNAVWYSSKPTSSLSLAGVTQDWRFVLVGDDVKALEEEGTLAIGIKSRSLPQRRTLFQDIFGKSIFDQPPVSDFSAPTLQQKAGPDDRTVFDVPAHLSAPVESLFDPLIMGFLKLRPAEQEHLPMEEGREDEDVVMEVDTSEPVASSRLTKIEGKEIESLVAVFRTYSLQTHSHSKTPKTNGIRKVNGVHLKPSPTPSKVPQSTKSKPPRQVDVVNVVSPSSPEPTPSPMLNGIGKKRKKALDYF</sequence>
<feature type="compositionally biased region" description="Basic and acidic residues" evidence="9">
    <location>
        <begin position="530"/>
        <end position="561"/>
    </location>
</feature>
<feature type="region of interest" description="Disordered" evidence="9">
    <location>
        <begin position="530"/>
        <end position="585"/>
    </location>
</feature>